<comment type="caution">
    <text evidence="3">The sequence shown here is derived from an EMBL/GenBank/DDBJ whole genome shotgun (WGS) entry which is preliminary data.</text>
</comment>
<protein>
    <submittedName>
        <fullName evidence="3">Glycosyltransferase</fullName>
    </submittedName>
</protein>
<dbReference type="Pfam" id="PF00535">
    <property type="entry name" value="Glycos_transf_2"/>
    <property type="match status" value="2"/>
</dbReference>
<dbReference type="SUPFAM" id="SSF57997">
    <property type="entry name" value="Tropomyosin"/>
    <property type="match status" value="1"/>
</dbReference>
<evidence type="ECO:0000256" key="1">
    <source>
        <dbReference type="SAM" id="Coils"/>
    </source>
</evidence>
<evidence type="ECO:0000313" key="3">
    <source>
        <dbReference type="EMBL" id="MBD2613733.1"/>
    </source>
</evidence>
<dbReference type="InterPro" id="IPR029063">
    <property type="entry name" value="SAM-dependent_MTases_sf"/>
</dbReference>
<dbReference type="SUPFAM" id="SSF53335">
    <property type="entry name" value="S-adenosyl-L-methionine-dependent methyltransferases"/>
    <property type="match status" value="1"/>
</dbReference>
<feature type="coiled-coil region" evidence="1">
    <location>
        <begin position="255"/>
        <end position="408"/>
    </location>
</feature>
<feature type="domain" description="Glycosyltransferase 2-like" evidence="2">
    <location>
        <begin position="814"/>
        <end position="994"/>
    </location>
</feature>
<dbReference type="Proteomes" id="UP000606396">
    <property type="component" value="Unassembled WGS sequence"/>
</dbReference>
<dbReference type="Gene3D" id="3.40.50.150">
    <property type="entry name" value="Vaccinia Virus protein VP39"/>
    <property type="match status" value="1"/>
</dbReference>
<feature type="domain" description="Glycosyltransferase 2-like" evidence="2">
    <location>
        <begin position="557"/>
        <end position="716"/>
    </location>
</feature>
<organism evidence="3 4">
    <name type="scientific">Nostoc punctiforme FACHB-252</name>
    <dbReference type="NCBI Taxonomy" id="1357509"/>
    <lineage>
        <taxon>Bacteria</taxon>
        <taxon>Bacillati</taxon>
        <taxon>Cyanobacteriota</taxon>
        <taxon>Cyanophyceae</taxon>
        <taxon>Nostocales</taxon>
        <taxon>Nostocaceae</taxon>
        <taxon>Nostoc</taxon>
    </lineage>
</organism>
<reference evidence="3 4" key="1">
    <citation type="journal article" date="2020" name="ISME J.">
        <title>Comparative genomics reveals insights into cyanobacterial evolution and habitat adaptation.</title>
        <authorList>
            <person name="Chen M.Y."/>
            <person name="Teng W.K."/>
            <person name="Zhao L."/>
            <person name="Hu C.X."/>
            <person name="Zhou Y.K."/>
            <person name="Han B.P."/>
            <person name="Song L.R."/>
            <person name="Shu W.S."/>
        </authorList>
    </citation>
    <scope>NUCLEOTIDE SEQUENCE [LARGE SCALE GENOMIC DNA]</scope>
    <source>
        <strain evidence="3 4">FACHB-252</strain>
    </source>
</reference>
<dbReference type="Gene3D" id="3.90.550.10">
    <property type="entry name" value="Spore Coat Polysaccharide Biosynthesis Protein SpsA, Chain A"/>
    <property type="match status" value="2"/>
</dbReference>
<dbReference type="EMBL" id="JACJTC010000015">
    <property type="protein sequence ID" value="MBD2613733.1"/>
    <property type="molecule type" value="Genomic_DNA"/>
</dbReference>
<dbReference type="CDD" id="cd04186">
    <property type="entry name" value="GT_2_like_c"/>
    <property type="match status" value="1"/>
</dbReference>
<dbReference type="PANTHER" id="PTHR43685:SF2">
    <property type="entry name" value="GLYCOSYLTRANSFERASE 2-LIKE DOMAIN-CONTAINING PROTEIN"/>
    <property type="match status" value="1"/>
</dbReference>
<dbReference type="CDD" id="cd02440">
    <property type="entry name" value="AdoMet_MTases"/>
    <property type="match status" value="1"/>
</dbReference>
<keyword evidence="4" id="KW-1185">Reference proteome</keyword>
<dbReference type="InterPro" id="IPR029044">
    <property type="entry name" value="Nucleotide-diphossugar_trans"/>
</dbReference>
<dbReference type="RefSeq" id="WP_190950937.1">
    <property type="nucleotide sequence ID" value="NZ_JACJTC010000015.1"/>
</dbReference>
<dbReference type="SUPFAM" id="SSF53448">
    <property type="entry name" value="Nucleotide-diphospho-sugar transferases"/>
    <property type="match status" value="2"/>
</dbReference>
<accession>A0ABR8HE21</accession>
<keyword evidence="1" id="KW-0175">Coiled coil</keyword>
<dbReference type="PANTHER" id="PTHR43685">
    <property type="entry name" value="GLYCOSYLTRANSFERASE"/>
    <property type="match status" value="1"/>
</dbReference>
<proteinExistence type="predicted"/>
<dbReference type="CDD" id="cd04184">
    <property type="entry name" value="GT2_RfbC_Mx_like"/>
    <property type="match status" value="1"/>
</dbReference>
<evidence type="ECO:0000313" key="4">
    <source>
        <dbReference type="Proteomes" id="UP000606396"/>
    </source>
</evidence>
<gene>
    <name evidence="3" type="ORF">H6G94_21035</name>
</gene>
<dbReference type="InterPro" id="IPR001173">
    <property type="entry name" value="Glyco_trans_2-like"/>
</dbReference>
<evidence type="ECO:0000259" key="2">
    <source>
        <dbReference type="Pfam" id="PF00535"/>
    </source>
</evidence>
<name>A0ABR8HE21_NOSPU</name>
<dbReference type="Pfam" id="PF13489">
    <property type="entry name" value="Methyltransf_23"/>
    <property type="match status" value="1"/>
</dbReference>
<sequence>MNKDWSKDYPLVETLAEEGLDQNHSLTKMFNLIADNQRVVDFGCATGYFAKLLNKKGCIVTGVDINPNAAKLAEQYCKEVIVADLDFVSVTEILPSHEFDVAVFGDVLEHLRNPWKILEDTKQILKKDGYVIASIPNIAHGAIRLSLLQGRFEYTELGILDNTHLRFFTRKTVEELFERPGYLVKIVDQTQIGIFSDNPLIPKNNREEFNSDTIKQIEEDRDAETLQFIIRAEPCSIEAEYPAIKKHSSKILEESRELQSQLQDTQIKLKQAQAKVQENQLLLQELQSQLQDTQAQLEHSQFQLQDTQAQLEHSQFQLQDTQAQLEHSQFQLQDTQAQLEHSQFQLQDTQAQLEHSQFQLQDTQAQLEHSQSQLQDTQAQLEHSQFQLQDTQAQLEHSQFQLQDTQAQLERSQSTIIAMSTSKFWQMRKIWFRFRHVLGSLDDENSFDKSLWMKFKSATSLIDENSLFYINFLSKLKNLWFVFRTKGLRYCLNKLREKTSSKLNFDDLSLSTIPLPGIPQTNDLNYQKWLNQNYPTETALQKMVETAKFLAYQPTISVIMPVFNTPEVYLRAAIESVLNQVYPRWELCIADDYSTHNYIREILEDYSLKDSRIKVIFRTENGHISSCSNSAIEIATGEFIALLDHDDLLTPDALYETALLLNKHPEADMIYSDEDKIDDNRKLQDPFFKPDWCPDSFLSRMYTCHLGIYRRDLVNAIGGFRVGYEGSQDYDLVLRLTEKTTKIFHIPKILYHWRIHPQSAASKPDQKPYAVIAAEKALVDALARRGEDGRVTPTRNCAGHYIIRYTIKDYKLVSIIIPTRDLGDILDKCLTSIFDKTTYPNYEVILIDNGSQEENTANVISKWKQKEFSRFKCYRLDIPFNYSRINNYAVNQAKGDYLLFLNNDIEVITPDWIDAMVEQAQRPSIGAVGALLLYPDNTIQHAGVIMGIGGVAGHSHKYYPADSPGYFDQILTVNNYSAVTAACLMCRREIFEAIGGFEQELKVAFNDVDFCLKVVEKGYKNIYLPHVLLYHYESKSRGHEDTPAKQARFMKEIMYMQNKWKEFMEHDPCYSPHLSRQVEDFSIRI</sequence>
<dbReference type="InterPro" id="IPR050834">
    <property type="entry name" value="Glycosyltransf_2"/>
</dbReference>